<dbReference type="GO" id="GO:0006633">
    <property type="term" value="P:fatty acid biosynthetic process"/>
    <property type="evidence" value="ECO:0007669"/>
    <property type="project" value="UniProtKB-UniPathway"/>
</dbReference>
<protein>
    <recommendedName>
        <fullName evidence="2 8">Biotin carboxyl carrier protein of acetyl-CoA carboxylase</fullName>
    </recommendedName>
</protein>
<dbReference type="Proteomes" id="UP000198817">
    <property type="component" value="Unassembled WGS sequence"/>
</dbReference>
<dbReference type="PROSITE" id="PS50968">
    <property type="entry name" value="BIOTINYL_LIPOYL"/>
    <property type="match status" value="1"/>
</dbReference>
<dbReference type="Pfam" id="PF00364">
    <property type="entry name" value="Biotin_lipoyl"/>
    <property type="match status" value="1"/>
</dbReference>
<keyword evidence="6 8" id="KW-0275">Fatty acid biosynthesis</keyword>
<dbReference type="InterPro" id="IPR050709">
    <property type="entry name" value="Biotin_Carboxyl_Carrier/Decarb"/>
</dbReference>
<dbReference type="PROSITE" id="PS00188">
    <property type="entry name" value="BIOTIN"/>
    <property type="match status" value="1"/>
</dbReference>
<dbReference type="STRING" id="155865.SAMN05216515_10137"/>
<evidence type="ECO:0000256" key="3">
    <source>
        <dbReference type="ARBA" id="ARBA00022516"/>
    </source>
</evidence>
<evidence type="ECO:0000259" key="9">
    <source>
        <dbReference type="PROSITE" id="PS50968"/>
    </source>
</evidence>
<keyword evidence="5 8" id="KW-0443">Lipid metabolism</keyword>
<comment type="function">
    <text evidence="8">This protein is a component of the acetyl coenzyme A carboxylase complex; first, biotin carboxylase catalyzes the carboxylation of the carrier protein and then the transcarboxylase transfers the carboxyl group to form malonyl-CoA.</text>
</comment>
<dbReference type="Gene3D" id="2.40.50.100">
    <property type="match status" value="1"/>
</dbReference>
<dbReference type="EMBL" id="FPBT01000002">
    <property type="protein sequence ID" value="SFU35432.1"/>
    <property type="molecule type" value="Genomic_DNA"/>
</dbReference>
<evidence type="ECO:0000256" key="7">
    <source>
        <dbReference type="ARBA" id="ARBA00023267"/>
    </source>
</evidence>
<dbReference type="InterPro" id="IPR001249">
    <property type="entry name" value="AcCoA_biotinCC"/>
</dbReference>
<gene>
    <name evidence="10" type="ORF">SAMN05216508_102130</name>
</gene>
<dbReference type="GO" id="GO:0009317">
    <property type="term" value="C:acetyl-CoA carboxylase complex"/>
    <property type="evidence" value="ECO:0007669"/>
    <property type="project" value="InterPro"/>
</dbReference>
<evidence type="ECO:0000256" key="8">
    <source>
        <dbReference type="RuleBase" id="RU364072"/>
    </source>
</evidence>
<dbReference type="PANTHER" id="PTHR45266">
    <property type="entry name" value="OXALOACETATE DECARBOXYLASE ALPHA CHAIN"/>
    <property type="match status" value="1"/>
</dbReference>
<dbReference type="InterPro" id="IPR011053">
    <property type="entry name" value="Single_hybrid_motif"/>
</dbReference>
<organism evidence="10 11">
    <name type="scientific">Eubacterium pyruvativorans</name>
    <dbReference type="NCBI Taxonomy" id="155865"/>
    <lineage>
        <taxon>Bacteria</taxon>
        <taxon>Bacillati</taxon>
        <taxon>Bacillota</taxon>
        <taxon>Clostridia</taxon>
        <taxon>Eubacteriales</taxon>
        <taxon>Eubacteriaceae</taxon>
        <taxon>Eubacterium</taxon>
    </lineage>
</organism>
<dbReference type="GO" id="GO:0003989">
    <property type="term" value="F:acetyl-CoA carboxylase activity"/>
    <property type="evidence" value="ECO:0007669"/>
    <property type="project" value="InterPro"/>
</dbReference>
<dbReference type="InterPro" id="IPR000089">
    <property type="entry name" value="Biotin_lipoyl"/>
</dbReference>
<evidence type="ECO:0000256" key="4">
    <source>
        <dbReference type="ARBA" id="ARBA00022832"/>
    </source>
</evidence>
<dbReference type="SUPFAM" id="SSF51230">
    <property type="entry name" value="Single hybrid motif"/>
    <property type="match status" value="1"/>
</dbReference>
<dbReference type="NCBIfam" id="TIGR00531">
    <property type="entry name" value="BCCP"/>
    <property type="match status" value="1"/>
</dbReference>
<dbReference type="CDD" id="cd06850">
    <property type="entry name" value="biotinyl_domain"/>
    <property type="match status" value="1"/>
</dbReference>
<comment type="pathway">
    <text evidence="1 8">Lipid metabolism; fatty acid biosynthesis.</text>
</comment>
<evidence type="ECO:0000256" key="6">
    <source>
        <dbReference type="ARBA" id="ARBA00023160"/>
    </source>
</evidence>
<dbReference type="FunFam" id="2.40.50.100:FF:000003">
    <property type="entry name" value="Acetyl-CoA carboxylase biotin carboxyl carrier protein"/>
    <property type="match status" value="1"/>
</dbReference>
<sequence length="160" mass="16691">MEDTKLYELIDRFEGSSLTLLHLEEGDLKIRLERALTPGALPASAGSASSTACSLAGSASSTACSPAGSASSTACSPASAAPAQVKAPLVGVFYAAPKPEEPPFVQVGQEVRKGQVLCLVEAMKMMNELTSPVDGIVRAIHGRNGELVEFDQVLFEIEAK</sequence>
<feature type="domain" description="Lipoyl-binding" evidence="9">
    <location>
        <begin position="82"/>
        <end position="158"/>
    </location>
</feature>
<accession>A0A1I7FGV5</accession>
<dbReference type="RefSeq" id="WP_090469839.1">
    <property type="nucleotide sequence ID" value="NZ_FOWF01000001.1"/>
</dbReference>
<keyword evidence="3 8" id="KW-0444">Lipid biosynthesis</keyword>
<evidence type="ECO:0000256" key="5">
    <source>
        <dbReference type="ARBA" id="ARBA00023098"/>
    </source>
</evidence>
<dbReference type="OrthoDB" id="9811735at2"/>
<dbReference type="UniPathway" id="UPA00094"/>
<dbReference type="InterPro" id="IPR001882">
    <property type="entry name" value="Biotin_BS"/>
</dbReference>
<name>A0A1I7FGV5_9FIRM</name>
<keyword evidence="11" id="KW-1185">Reference proteome</keyword>
<evidence type="ECO:0000256" key="2">
    <source>
        <dbReference type="ARBA" id="ARBA00017562"/>
    </source>
</evidence>
<evidence type="ECO:0000313" key="10">
    <source>
        <dbReference type="EMBL" id="SFU35432.1"/>
    </source>
</evidence>
<reference evidence="10 11" key="1">
    <citation type="submission" date="2016-10" db="EMBL/GenBank/DDBJ databases">
        <authorList>
            <person name="de Groot N.N."/>
        </authorList>
    </citation>
    <scope>NUCLEOTIDE SEQUENCE [LARGE SCALE GENOMIC DNA]</scope>
    <source>
        <strain evidence="10 11">KHGC13</strain>
    </source>
</reference>
<evidence type="ECO:0000313" key="11">
    <source>
        <dbReference type="Proteomes" id="UP000198817"/>
    </source>
</evidence>
<dbReference type="PANTHER" id="PTHR45266:SF3">
    <property type="entry name" value="OXALOACETATE DECARBOXYLASE ALPHA CHAIN"/>
    <property type="match status" value="1"/>
</dbReference>
<dbReference type="AlphaFoldDB" id="A0A1I7FGV5"/>
<dbReference type="PRINTS" id="PR01071">
    <property type="entry name" value="ACOABIOTINCC"/>
</dbReference>
<evidence type="ECO:0000256" key="1">
    <source>
        <dbReference type="ARBA" id="ARBA00005194"/>
    </source>
</evidence>
<keyword evidence="4 8" id="KW-0276">Fatty acid metabolism</keyword>
<keyword evidence="7 8" id="KW-0092">Biotin</keyword>
<proteinExistence type="predicted"/>